<keyword evidence="5" id="KW-1003">Cell membrane</keyword>
<keyword evidence="3" id="KW-0813">Transport</keyword>
<organism evidence="14 15">
    <name type="scientific">Mucilaginibacter galii</name>
    <dbReference type="NCBI Taxonomy" id="2005073"/>
    <lineage>
        <taxon>Bacteria</taxon>
        <taxon>Pseudomonadati</taxon>
        <taxon>Bacteroidota</taxon>
        <taxon>Sphingobacteriia</taxon>
        <taxon>Sphingobacteriales</taxon>
        <taxon>Sphingobacteriaceae</taxon>
        <taxon>Mucilaginibacter</taxon>
    </lineage>
</organism>
<comment type="caution">
    <text evidence="14">The sequence shown here is derived from an EMBL/GenBank/DDBJ whole genome shotgun (WGS) entry which is preliminary data.</text>
</comment>
<accession>A0A917JE87</accession>
<proteinExistence type="inferred from homology"/>
<feature type="transmembrane region" description="Helical" evidence="12">
    <location>
        <begin position="235"/>
        <end position="268"/>
    </location>
</feature>
<dbReference type="GO" id="GO:0005886">
    <property type="term" value="C:plasma membrane"/>
    <property type="evidence" value="ECO:0007669"/>
    <property type="project" value="UniProtKB-SubCell"/>
</dbReference>
<reference evidence="14" key="2">
    <citation type="submission" date="2020-09" db="EMBL/GenBank/DDBJ databases">
        <authorList>
            <person name="Sun Q."/>
            <person name="Sedlacek I."/>
        </authorList>
    </citation>
    <scope>NUCLEOTIDE SEQUENCE</scope>
    <source>
        <strain evidence="14">CCM 8711</strain>
    </source>
</reference>
<evidence type="ECO:0000256" key="11">
    <source>
        <dbReference type="ARBA" id="ARBA00023201"/>
    </source>
</evidence>
<reference evidence="14" key="1">
    <citation type="journal article" date="2014" name="Int. J. Syst. Evol. Microbiol.">
        <title>Complete genome sequence of Corynebacterium casei LMG S-19264T (=DSM 44701T), isolated from a smear-ripened cheese.</title>
        <authorList>
            <consortium name="US DOE Joint Genome Institute (JGI-PGF)"/>
            <person name="Walter F."/>
            <person name="Albersmeier A."/>
            <person name="Kalinowski J."/>
            <person name="Ruckert C."/>
        </authorList>
    </citation>
    <scope>NUCLEOTIDE SEQUENCE</scope>
    <source>
        <strain evidence="14">CCM 8711</strain>
    </source>
</reference>
<feature type="transmembrane region" description="Helical" evidence="12">
    <location>
        <begin position="130"/>
        <end position="153"/>
    </location>
</feature>
<feature type="transmembrane region" description="Helical" evidence="12">
    <location>
        <begin position="381"/>
        <end position="400"/>
    </location>
</feature>
<dbReference type="Proteomes" id="UP000662074">
    <property type="component" value="Unassembled WGS sequence"/>
</dbReference>
<keyword evidence="6 12" id="KW-0812">Transmembrane</keyword>
<comment type="similarity">
    <text evidence="2">Belongs to the monovalent cation:proton antiporter 1 (CPA1) transporter (TC 2.A.36) family.</text>
</comment>
<feature type="transmembrane region" description="Helical" evidence="12">
    <location>
        <begin position="354"/>
        <end position="374"/>
    </location>
</feature>
<dbReference type="GO" id="GO:0051453">
    <property type="term" value="P:regulation of intracellular pH"/>
    <property type="evidence" value="ECO:0007669"/>
    <property type="project" value="TreeGrafter"/>
</dbReference>
<dbReference type="RefSeq" id="WP_188418220.1">
    <property type="nucleotide sequence ID" value="NZ_BMDO01000010.1"/>
</dbReference>
<evidence type="ECO:0000256" key="7">
    <source>
        <dbReference type="ARBA" id="ARBA00022989"/>
    </source>
</evidence>
<dbReference type="Gene3D" id="6.10.140.1330">
    <property type="match status" value="1"/>
</dbReference>
<evidence type="ECO:0000256" key="4">
    <source>
        <dbReference type="ARBA" id="ARBA00022449"/>
    </source>
</evidence>
<keyword evidence="8" id="KW-0915">Sodium</keyword>
<protein>
    <submittedName>
        <fullName evidence="14">Na(+)/H(+) antiporter NhaP</fullName>
    </submittedName>
</protein>
<dbReference type="Pfam" id="PF00999">
    <property type="entry name" value="Na_H_Exchanger"/>
    <property type="match status" value="1"/>
</dbReference>
<dbReference type="PANTHER" id="PTHR10110:SF195">
    <property type="entry name" value="NA(+)_H(+) ANTIPORTER NHAS2"/>
    <property type="match status" value="1"/>
</dbReference>
<evidence type="ECO:0000256" key="1">
    <source>
        <dbReference type="ARBA" id="ARBA00004651"/>
    </source>
</evidence>
<dbReference type="AlphaFoldDB" id="A0A917JE87"/>
<feature type="transmembrane region" description="Helical" evidence="12">
    <location>
        <begin position="165"/>
        <end position="188"/>
    </location>
</feature>
<evidence type="ECO:0000256" key="5">
    <source>
        <dbReference type="ARBA" id="ARBA00022475"/>
    </source>
</evidence>
<dbReference type="EMBL" id="BMDO01000010">
    <property type="protein sequence ID" value="GGI52109.1"/>
    <property type="molecule type" value="Genomic_DNA"/>
</dbReference>
<feature type="domain" description="Cation/H+ exchanger transmembrane" evidence="13">
    <location>
        <begin position="13"/>
        <end position="407"/>
    </location>
</feature>
<keyword evidence="15" id="KW-1185">Reference proteome</keyword>
<keyword evidence="11" id="KW-0739">Sodium transport</keyword>
<gene>
    <name evidence="14" type="primary">nhaP</name>
    <name evidence="14" type="ORF">GCM10011425_33210</name>
</gene>
<keyword evidence="4" id="KW-0050">Antiport</keyword>
<evidence type="ECO:0000256" key="3">
    <source>
        <dbReference type="ARBA" id="ARBA00022448"/>
    </source>
</evidence>
<evidence type="ECO:0000313" key="14">
    <source>
        <dbReference type="EMBL" id="GGI52109.1"/>
    </source>
</evidence>
<evidence type="ECO:0000256" key="6">
    <source>
        <dbReference type="ARBA" id="ARBA00022692"/>
    </source>
</evidence>
<dbReference type="InterPro" id="IPR018422">
    <property type="entry name" value="Cation/H_exchanger_CPA1"/>
</dbReference>
<evidence type="ECO:0000256" key="10">
    <source>
        <dbReference type="ARBA" id="ARBA00023136"/>
    </source>
</evidence>
<name>A0A917JE87_9SPHI</name>
<feature type="transmembrane region" description="Helical" evidence="12">
    <location>
        <begin position="6"/>
        <end position="22"/>
    </location>
</feature>
<dbReference type="GO" id="GO:0015385">
    <property type="term" value="F:sodium:proton antiporter activity"/>
    <property type="evidence" value="ECO:0007669"/>
    <property type="project" value="InterPro"/>
</dbReference>
<evidence type="ECO:0000256" key="12">
    <source>
        <dbReference type="SAM" id="Phobius"/>
    </source>
</evidence>
<dbReference type="PANTHER" id="PTHR10110">
    <property type="entry name" value="SODIUM/HYDROGEN EXCHANGER"/>
    <property type="match status" value="1"/>
</dbReference>
<evidence type="ECO:0000256" key="8">
    <source>
        <dbReference type="ARBA" id="ARBA00023053"/>
    </source>
</evidence>
<keyword evidence="9" id="KW-0406">Ion transport</keyword>
<feature type="transmembrane region" description="Helical" evidence="12">
    <location>
        <begin position="67"/>
        <end position="87"/>
    </location>
</feature>
<dbReference type="GO" id="GO:0098719">
    <property type="term" value="P:sodium ion import across plasma membrane"/>
    <property type="evidence" value="ECO:0007669"/>
    <property type="project" value="TreeGrafter"/>
</dbReference>
<evidence type="ECO:0000256" key="2">
    <source>
        <dbReference type="ARBA" id="ARBA00007367"/>
    </source>
</evidence>
<feature type="transmembrane region" description="Helical" evidence="12">
    <location>
        <begin position="29"/>
        <end position="47"/>
    </location>
</feature>
<dbReference type="InterPro" id="IPR006153">
    <property type="entry name" value="Cation/H_exchanger_TM"/>
</dbReference>
<evidence type="ECO:0000259" key="13">
    <source>
        <dbReference type="Pfam" id="PF00999"/>
    </source>
</evidence>
<feature type="transmembrane region" description="Helical" evidence="12">
    <location>
        <begin position="288"/>
        <end position="309"/>
    </location>
</feature>
<feature type="transmembrane region" description="Helical" evidence="12">
    <location>
        <begin position="99"/>
        <end position="118"/>
    </location>
</feature>
<keyword evidence="10 12" id="KW-0472">Membrane</keyword>
<dbReference type="GO" id="GO:0015386">
    <property type="term" value="F:potassium:proton antiporter activity"/>
    <property type="evidence" value="ECO:0007669"/>
    <property type="project" value="TreeGrafter"/>
</dbReference>
<comment type="subcellular location">
    <subcellularLocation>
        <location evidence="1">Cell membrane</location>
        <topology evidence="1">Multi-pass membrane protein</topology>
    </subcellularLocation>
</comment>
<evidence type="ECO:0000256" key="9">
    <source>
        <dbReference type="ARBA" id="ARBA00023065"/>
    </source>
</evidence>
<keyword evidence="7 12" id="KW-1133">Transmembrane helix</keyword>
<evidence type="ECO:0000313" key="15">
    <source>
        <dbReference type="Proteomes" id="UP000662074"/>
    </source>
</evidence>
<feature type="transmembrane region" description="Helical" evidence="12">
    <location>
        <begin position="200"/>
        <end position="223"/>
    </location>
</feature>
<sequence length="415" mass="44610">MNVFAIITALTAVSALFSYINARWIRLPGVIGVMLLSMITAVLTLVAGKSFPIITNIVHDLDREIDFSKALLDVLLGFLLFASALHFDINRLREGLRSVLTISTVGVIISTLLFAGMMFELAPLMGVSLPMIYCLLFGALVSPTDAVAVAALLKKSKMPARLETIISGESLFNDGIGLVLFVTFLELAQTPDKSFHLQEVALLFATEVFGGLILGAVTGWIAYRLMRSIDDFQTVVLLSLTLVMSISAIGSALHVSVPLAVVAAGLLVGSHPVSKDPDSPINDYLGRIWKVLDDLLNTVLFVLIGLQLVSIKINNSYLLIGAIGIVILLLARALSIILPVMLLKRTLHLRYNSITILTWGGLRGGISVALALSLPESPYRPIILGGSFVIVVFSVMVQGLTLNKLVNRLLGSNPA</sequence>
<feature type="transmembrane region" description="Helical" evidence="12">
    <location>
        <begin position="316"/>
        <end position="342"/>
    </location>
</feature>